<dbReference type="HOGENOM" id="CLU_189039_0_0_0"/>
<evidence type="ECO:0000313" key="1">
    <source>
        <dbReference type="EMBL" id="ABS60305.1"/>
    </source>
</evidence>
<dbReference type="RefSeq" id="WP_011993625.1">
    <property type="nucleotide sequence ID" value="NC_009718.1"/>
</dbReference>
<keyword evidence="2" id="KW-1185">Reference proteome</keyword>
<evidence type="ECO:0000313" key="2">
    <source>
        <dbReference type="Proteomes" id="UP000002415"/>
    </source>
</evidence>
<sequence length="89" mass="10404">MEEISEVLSEELKIIAEACINDDRILEIVTSISKMSETERDNFKSKITSYFMKKNSKEDMEAYKFYKLILENSNAHKVIELYTKIVSSK</sequence>
<accession>A7HK72</accession>
<dbReference type="eggNOG" id="ENOG5033IE2">
    <property type="taxonomic scope" value="Bacteria"/>
</dbReference>
<dbReference type="Proteomes" id="UP000002415">
    <property type="component" value="Chromosome"/>
</dbReference>
<dbReference type="KEGG" id="fno:Fnod_0440"/>
<name>A7HK72_FERNB</name>
<reference evidence="1 2" key="1">
    <citation type="submission" date="2007-07" db="EMBL/GenBank/DDBJ databases">
        <title>Complete sequence of Fervidobacterium nodosum Rt17-B1.</title>
        <authorList>
            <consortium name="US DOE Joint Genome Institute"/>
            <person name="Copeland A."/>
            <person name="Lucas S."/>
            <person name="Lapidus A."/>
            <person name="Barry K."/>
            <person name="Glavina del Rio T."/>
            <person name="Dalin E."/>
            <person name="Tice H."/>
            <person name="Pitluck S."/>
            <person name="Saunders E."/>
            <person name="Brettin T."/>
            <person name="Bruce D."/>
            <person name="Detter J.C."/>
            <person name="Han C."/>
            <person name="Schmutz J."/>
            <person name="Larimer F."/>
            <person name="Land M."/>
            <person name="Hauser L."/>
            <person name="Kyrpides N."/>
            <person name="Mikhailova N."/>
            <person name="Nelson K."/>
            <person name="Gogarten J.P."/>
            <person name="Noll K."/>
            <person name="Richardson P."/>
        </authorList>
    </citation>
    <scope>NUCLEOTIDE SEQUENCE [LARGE SCALE GENOMIC DNA]</scope>
    <source>
        <strain evidence="2">ATCC 35602 / DSM 5306 / Rt17-B1</strain>
    </source>
</reference>
<dbReference type="STRING" id="381764.Fnod_0440"/>
<proteinExistence type="predicted"/>
<reference evidence="1 2" key="2">
    <citation type="journal article" date="2009" name="Proc. Natl. Acad. Sci. U.S.A.">
        <title>On the chimeric nature, thermophilic origin, and phylogenetic placement of the Thermotogales.</title>
        <authorList>
            <person name="Zhaxybayeva O."/>
            <person name="Swithers K.S."/>
            <person name="Lapierre P."/>
            <person name="Fournier G.P."/>
            <person name="Bickhart D.M."/>
            <person name="DeBoy R.T."/>
            <person name="Nelson K.E."/>
            <person name="Nesbo C.L."/>
            <person name="Doolittle W.F."/>
            <person name="Gogarten J.P."/>
            <person name="Noll K.M."/>
        </authorList>
    </citation>
    <scope>NUCLEOTIDE SEQUENCE [LARGE SCALE GENOMIC DNA]</scope>
    <source>
        <strain evidence="2">ATCC 35602 / DSM 5306 / Rt17-B1</strain>
    </source>
</reference>
<protein>
    <submittedName>
        <fullName evidence="1">Uncharacterized protein</fullName>
    </submittedName>
</protein>
<organism evidence="1 2">
    <name type="scientific">Fervidobacterium nodosum (strain ATCC 35602 / DSM 5306 / Rt17-B1)</name>
    <dbReference type="NCBI Taxonomy" id="381764"/>
    <lineage>
        <taxon>Bacteria</taxon>
        <taxon>Thermotogati</taxon>
        <taxon>Thermotogota</taxon>
        <taxon>Thermotogae</taxon>
        <taxon>Thermotogales</taxon>
        <taxon>Fervidobacteriaceae</taxon>
        <taxon>Fervidobacterium</taxon>
    </lineage>
</organism>
<dbReference type="EMBL" id="CP000771">
    <property type="protein sequence ID" value="ABS60305.1"/>
    <property type="molecule type" value="Genomic_DNA"/>
</dbReference>
<dbReference type="AlphaFoldDB" id="A7HK72"/>
<gene>
    <name evidence="1" type="ordered locus">Fnod_0440</name>
</gene>